<evidence type="ECO:0000256" key="3">
    <source>
        <dbReference type="ARBA" id="ARBA00022989"/>
    </source>
</evidence>
<evidence type="ECO:0000256" key="4">
    <source>
        <dbReference type="ARBA" id="ARBA00023136"/>
    </source>
</evidence>
<protein>
    <recommendedName>
        <fullName evidence="6">Integral membrane bound transporter domain-containing protein</fullName>
    </recommendedName>
</protein>
<evidence type="ECO:0000256" key="5">
    <source>
        <dbReference type="SAM" id="Phobius"/>
    </source>
</evidence>
<dbReference type="RefSeq" id="WP_070013162.1">
    <property type="nucleotide sequence ID" value="NZ_LJGS01000044.1"/>
</dbReference>
<organism evidence="7 8">
    <name type="scientific">Streptomyces abyssalis</name>
    <dbReference type="NCBI Taxonomy" id="933944"/>
    <lineage>
        <taxon>Bacteria</taxon>
        <taxon>Bacillati</taxon>
        <taxon>Actinomycetota</taxon>
        <taxon>Actinomycetes</taxon>
        <taxon>Kitasatosporales</taxon>
        <taxon>Streptomycetaceae</taxon>
        <taxon>Streptomyces</taxon>
    </lineage>
</organism>
<dbReference type="GO" id="GO:0016020">
    <property type="term" value="C:membrane"/>
    <property type="evidence" value="ECO:0007669"/>
    <property type="project" value="UniProtKB-SubCell"/>
</dbReference>
<name>A0A1E7JNF5_9ACTN</name>
<comment type="caution">
    <text evidence="7">The sequence shown here is derived from an EMBL/GenBank/DDBJ whole genome shotgun (WGS) entry which is preliminary data.</text>
</comment>
<feature type="transmembrane region" description="Helical" evidence="5">
    <location>
        <begin position="47"/>
        <end position="65"/>
    </location>
</feature>
<evidence type="ECO:0000256" key="1">
    <source>
        <dbReference type="ARBA" id="ARBA00004141"/>
    </source>
</evidence>
<evidence type="ECO:0000259" key="6">
    <source>
        <dbReference type="Pfam" id="PF13515"/>
    </source>
</evidence>
<gene>
    <name evidence="7" type="ORF">AN215_08705</name>
</gene>
<dbReference type="PATRIC" id="fig|933944.5.peg.596"/>
<keyword evidence="3 5" id="KW-1133">Transmembrane helix</keyword>
<keyword evidence="4 5" id="KW-0472">Membrane</keyword>
<feature type="transmembrane region" description="Helical" evidence="5">
    <location>
        <begin position="72"/>
        <end position="95"/>
    </location>
</feature>
<dbReference type="EMBL" id="LJGT01000038">
    <property type="protein sequence ID" value="OEU89775.1"/>
    <property type="molecule type" value="Genomic_DNA"/>
</dbReference>
<dbReference type="OrthoDB" id="4350122at2"/>
<keyword evidence="2 5" id="KW-0812">Transmembrane</keyword>
<dbReference type="STRING" id="933944.AN215_08705"/>
<reference evidence="7 8" key="1">
    <citation type="journal article" date="2016" name="Front. Microbiol.">
        <title>Comparative Genomics Analysis of Streptomyces Species Reveals Their Adaptation to the Marine Environment and Their Diversity at the Genomic Level.</title>
        <authorList>
            <person name="Tian X."/>
            <person name="Zhang Z."/>
            <person name="Yang T."/>
            <person name="Chen M."/>
            <person name="Li J."/>
            <person name="Chen F."/>
            <person name="Yang J."/>
            <person name="Li W."/>
            <person name="Zhang B."/>
            <person name="Zhang Z."/>
            <person name="Wu J."/>
            <person name="Zhang C."/>
            <person name="Long L."/>
            <person name="Xiao J."/>
        </authorList>
    </citation>
    <scope>NUCLEOTIDE SEQUENCE [LARGE SCALE GENOMIC DNA]</scope>
    <source>
        <strain evidence="7 8">SCSIO 10390</strain>
    </source>
</reference>
<evidence type="ECO:0000313" key="8">
    <source>
        <dbReference type="Proteomes" id="UP000176087"/>
    </source>
</evidence>
<dbReference type="Proteomes" id="UP000176087">
    <property type="component" value="Unassembled WGS sequence"/>
</dbReference>
<comment type="subcellular location">
    <subcellularLocation>
        <location evidence="1">Membrane</location>
        <topology evidence="1">Multi-pass membrane protein</topology>
    </subcellularLocation>
</comment>
<evidence type="ECO:0000313" key="7">
    <source>
        <dbReference type="EMBL" id="OEU89775.1"/>
    </source>
</evidence>
<accession>A0A1E7JNF5</accession>
<sequence>MPAVPEPLAELVRRRNEPAVTQTLRSTAAAVLSYLAALWLSKAQVPLLAPLTTLLVVQVTLYATLTRGVRRVNAVVAGVLVAVGFSTLVGLSWWSLGVLILASLTAGHLVRVKEFVPEVAISAMLVLGVSVGRVAETALDRVVETLIGAAVGLLFNVVFVPPVWTRSASESIEDLAGRLRSLLRRIGEELGGHTPVEDAAARLEEARRLDHDIVQVDASLAQAEESLKLNPRVKEGLLSRVVLRTGLDTLEICVVVLRVTARTLTDLARSRLNEPLFPPQEAAALEELFAHLAGAVKAFAVLITSDVSSDADTAEARLVEELAGARDARDRIAHLLLTGVQNHPRQWQLHGALLAEIDRMLDELDVEKRSTRLAEELDRYTHETSDRHPLLARVAERIHVSLPSRPRRRREEAR</sequence>
<dbReference type="InterPro" id="IPR049453">
    <property type="entry name" value="Memb_transporter_dom"/>
</dbReference>
<evidence type="ECO:0000256" key="2">
    <source>
        <dbReference type="ARBA" id="ARBA00022692"/>
    </source>
</evidence>
<dbReference type="Pfam" id="PF13515">
    <property type="entry name" value="FUSC_2"/>
    <property type="match status" value="1"/>
</dbReference>
<dbReference type="AlphaFoldDB" id="A0A1E7JNF5"/>
<feature type="domain" description="Integral membrane bound transporter" evidence="6">
    <location>
        <begin position="34"/>
        <end position="155"/>
    </location>
</feature>
<proteinExistence type="predicted"/>
<keyword evidence="8" id="KW-1185">Reference proteome</keyword>